<reference evidence="9 10" key="1">
    <citation type="submission" date="2015-12" db="EMBL/GenBank/DDBJ databases">
        <title>Draft genome sequence of Moniliophthora roreri, the causal agent of frosty pod rot of cacao.</title>
        <authorList>
            <person name="Aime M.C."/>
            <person name="Diaz-Valderrama J.R."/>
            <person name="Kijpornyongpan T."/>
            <person name="Phillips-Mora W."/>
        </authorList>
    </citation>
    <scope>NUCLEOTIDE SEQUENCE [LARGE SCALE GENOMIC DNA]</scope>
    <source>
        <strain evidence="9 10">MCA 2952</strain>
    </source>
</reference>
<evidence type="ECO:0000256" key="1">
    <source>
        <dbReference type="ARBA" id="ARBA00001970"/>
    </source>
</evidence>
<evidence type="ECO:0000313" key="9">
    <source>
        <dbReference type="EMBL" id="KTB46895.1"/>
    </source>
</evidence>
<comment type="caution">
    <text evidence="9">The sequence shown here is derived from an EMBL/GenBank/DDBJ whole genome shotgun (WGS) entry which is preliminary data.</text>
</comment>
<comment type="cofactor">
    <cofactor evidence="1">
        <name>heme b</name>
        <dbReference type="ChEBI" id="CHEBI:60344"/>
    </cofactor>
</comment>
<dbReference type="InterPro" id="IPR000028">
    <property type="entry name" value="Chloroperoxidase"/>
</dbReference>
<dbReference type="InterPro" id="IPR036851">
    <property type="entry name" value="Chloroperoxidase-like_sf"/>
</dbReference>
<dbReference type="PANTHER" id="PTHR33577">
    <property type="entry name" value="STERIGMATOCYSTIN BIOSYNTHESIS PEROXIDASE STCC-RELATED"/>
    <property type="match status" value="1"/>
</dbReference>
<dbReference type="PROSITE" id="PS51405">
    <property type="entry name" value="HEME_HALOPEROXIDASE"/>
    <property type="match status" value="1"/>
</dbReference>
<proteinExistence type="inferred from homology"/>
<name>A0A0W0GEB4_MONRR</name>
<comment type="similarity">
    <text evidence="7">Belongs to the chloroperoxidase family.</text>
</comment>
<evidence type="ECO:0000259" key="8">
    <source>
        <dbReference type="PROSITE" id="PS51405"/>
    </source>
</evidence>
<gene>
    <name evidence="9" type="ORF">WG66_528</name>
</gene>
<dbReference type="PANTHER" id="PTHR33577:SF18">
    <property type="entry name" value="HEME HALOPEROXIDASE FAMILY PROFILE DOMAIN-CONTAINING PROTEIN"/>
    <property type="match status" value="1"/>
</dbReference>
<evidence type="ECO:0000256" key="6">
    <source>
        <dbReference type="ARBA" id="ARBA00023004"/>
    </source>
</evidence>
<evidence type="ECO:0000256" key="5">
    <source>
        <dbReference type="ARBA" id="ARBA00023002"/>
    </source>
</evidence>
<keyword evidence="4" id="KW-0479">Metal-binding</keyword>
<keyword evidence="3" id="KW-0349">Heme</keyword>
<dbReference type="SUPFAM" id="SSF47571">
    <property type="entry name" value="Cloroperoxidase"/>
    <property type="match status" value="1"/>
</dbReference>
<dbReference type="Pfam" id="PF01328">
    <property type="entry name" value="Peroxidase_2"/>
    <property type="match status" value="1"/>
</dbReference>
<dbReference type="eggNOG" id="ENOG502SEE2">
    <property type="taxonomic scope" value="Eukaryota"/>
</dbReference>
<evidence type="ECO:0000256" key="2">
    <source>
        <dbReference type="ARBA" id="ARBA00022559"/>
    </source>
</evidence>
<evidence type="ECO:0000256" key="3">
    <source>
        <dbReference type="ARBA" id="ARBA00022617"/>
    </source>
</evidence>
<dbReference type="EMBL" id="LATX01000216">
    <property type="protein sequence ID" value="KTB46895.1"/>
    <property type="molecule type" value="Genomic_DNA"/>
</dbReference>
<evidence type="ECO:0000256" key="7">
    <source>
        <dbReference type="ARBA" id="ARBA00025795"/>
    </source>
</evidence>
<keyword evidence="5" id="KW-0560">Oxidoreductase</keyword>
<dbReference type="Gene3D" id="1.10.489.10">
    <property type="entry name" value="Chloroperoxidase-like"/>
    <property type="match status" value="1"/>
</dbReference>
<evidence type="ECO:0000313" key="10">
    <source>
        <dbReference type="Proteomes" id="UP000054988"/>
    </source>
</evidence>
<keyword evidence="6" id="KW-0408">Iron</keyword>
<sequence>MDPEHQYIPPENPNETRTPCPGLNALANHGYLPRSGKSISVGLLINAIVHVYNFTYTHVFLLSFPTVLRYGKLDLGASKWRFWEWGLKIDLASLAQFGVLRIAHKASLGHPDTPSHSPDPELIQDLLTRARNNPNGGLDLHDLAAVRVARESRLSNRKLDFLHGQLAIGECGFFYLSMRNHKSSDKPDVVPEDRIKQWFGEERLPDGWWENVRPKQSVGFIETRKTASLVGKLMDSIRHS</sequence>
<dbReference type="Proteomes" id="UP000054988">
    <property type="component" value="Unassembled WGS sequence"/>
</dbReference>
<feature type="domain" description="Heme haloperoxidase family profile" evidence="8">
    <location>
        <begin position="3"/>
        <end position="225"/>
    </location>
</feature>
<keyword evidence="2" id="KW-0575">Peroxidase</keyword>
<dbReference type="GO" id="GO:0004601">
    <property type="term" value="F:peroxidase activity"/>
    <property type="evidence" value="ECO:0007669"/>
    <property type="project" value="UniProtKB-KW"/>
</dbReference>
<evidence type="ECO:0000256" key="4">
    <source>
        <dbReference type="ARBA" id="ARBA00022723"/>
    </source>
</evidence>
<accession>A0A0W0GEB4</accession>
<organism evidence="9 10">
    <name type="scientific">Moniliophthora roreri</name>
    <name type="common">Frosty pod rot fungus</name>
    <name type="synonym">Monilia roreri</name>
    <dbReference type="NCBI Taxonomy" id="221103"/>
    <lineage>
        <taxon>Eukaryota</taxon>
        <taxon>Fungi</taxon>
        <taxon>Dikarya</taxon>
        <taxon>Basidiomycota</taxon>
        <taxon>Agaricomycotina</taxon>
        <taxon>Agaricomycetes</taxon>
        <taxon>Agaricomycetidae</taxon>
        <taxon>Agaricales</taxon>
        <taxon>Marasmiineae</taxon>
        <taxon>Marasmiaceae</taxon>
        <taxon>Moniliophthora</taxon>
    </lineage>
</organism>
<protein>
    <recommendedName>
        <fullName evidence="8">Heme haloperoxidase family profile domain-containing protein</fullName>
    </recommendedName>
</protein>
<dbReference type="AlphaFoldDB" id="A0A0W0GEB4"/>
<dbReference type="GO" id="GO:0046872">
    <property type="term" value="F:metal ion binding"/>
    <property type="evidence" value="ECO:0007669"/>
    <property type="project" value="UniProtKB-KW"/>
</dbReference>